<evidence type="ECO:0000313" key="1">
    <source>
        <dbReference type="EMBL" id="CAA2625541.1"/>
    </source>
</evidence>
<keyword evidence="2" id="KW-1185">Reference proteome</keyword>
<protein>
    <submittedName>
        <fullName evidence="1">Uncharacterized protein</fullName>
    </submittedName>
</protein>
<gene>
    <name evidence="1" type="ORF">SI7747_09011291</name>
</gene>
<proteinExistence type="predicted"/>
<dbReference type="AlphaFoldDB" id="A0A7I8J634"/>
<organism evidence="1">
    <name type="scientific">Spirodela intermedia</name>
    <name type="common">Intermediate duckweed</name>
    <dbReference type="NCBI Taxonomy" id="51605"/>
    <lineage>
        <taxon>Eukaryota</taxon>
        <taxon>Viridiplantae</taxon>
        <taxon>Streptophyta</taxon>
        <taxon>Embryophyta</taxon>
        <taxon>Tracheophyta</taxon>
        <taxon>Spermatophyta</taxon>
        <taxon>Magnoliopsida</taxon>
        <taxon>Liliopsida</taxon>
        <taxon>Araceae</taxon>
        <taxon>Lemnoideae</taxon>
        <taxon>Spirodela</taxon>
    </lineage>
</organism>
<name>A0A7I8J634_SPIIN</name>
<reference evidence="1 2" key="1">
    <citation type="submission" date="2019-12" db="EMBL/GenBank/DDBJ databases">
        <authorList>
            <person name="Scholz U."/>
            <person name="Mascher M."/>
            <person name="Fiebig A."/>
        </authorList>
    </citation>
    <scope>NUCLEOTIDE SEQUENCE</scope>
</reference>
<dbReference type="EMBL" id="LR743596">
    <property type="protein sequence ID" value="CAA2625541.1"/>
    <property type="molecule type" value="Genomic_DNA"/>
</dbReference>
<dbReference type="EMBL" id="CACRZD030000009">
    <property type="protein sequence ID" value="CAA6664902.1"/>
    <property type="molecule type" value="Genomic_DNA"/>
</dbReference>
<dbReference type="Proteomes" id="UP001189122">
    <property type="component" value="Unassembled WGS sequence"/>
</dbReference>
<accession>A0A7I8J634</accession>
<evidence type="ECO:0000313" key="2">
    <source>
        <dbReference type="Proteomes" id="UP001189122"/>
    </source>
</evidence>
<sequence>MRRKWRSPSSVSPAWLHAARTLTMTTPSGRTPAASILSKSSAAFLPSPWMPYPEMMAVQETTVLWGISSNSFWAREDCRTERSCLSVH</sequence>